<dbReference type="VEuPathDB" id="FungiDB:CLUG_02241"/>
<accession>C4Y209</accession>
<evidence type="ECO:0000313" key="2">
    <source>
        <dbReference type="Proteomes" id="UP000007703"/>
    </source>
</evidence>
<reference evidence="1 2" key="1">
    <citation type="journal article" date="2009" name="Nature">
        <title>Evolution of pathogenicity and sexual reproduction in eight Candida genomes.</title>
        <authorList>
            <person name="Butler G."/>
            <person name="Rasmussen M.D."/>
            <person name="Lin M.F."/>
            <person name="Santos M.A."/>
            <person name="Sakthikumar S."/>
            <person name="Munro C.A."/>
            <person name="Rheinbay E."/>
            <person name="Grabherr M."/>
            <person name="Forche A."/>
            <person name="Reedy J.L."/>
            <person name="Agrafioti I."/>
            <person name="Arnaud M.B."/>
            <person name="Bates S."/>
            <person name="Brown A.J."/>
            <person name="Brunke S."/>
            <person name="Costanzo M.C."/>
            <person name="Fitzpatrick D.A."/>
            <person name="de Groot P.W."/>
            <person name="Harris D."/>
            <person name="Hoyer L.L."/>
            <person name="Hube B."/>
            <person name="Klis F.M."/>
            <person name="Kodira C."/>
            <person name="Lennard N."/>
            <person name="Logue M.E."/>
            <person name="Martin R."/>
            <person name="Neiman A.M."/>
            <person name="Nikolaou E."/>
            <person name="Quail M.A."/>
            <person name="Quinn J."/>
            <person name="Santos M.C."/>
            <person name="Schmitzberger F.F."/>
            <person name="Sherlock G."/>
            <person name="Shah P."/>
            <person name="Silverstein K.A."/>
            <person name="Skrzypek M.S."/>
            <person name="Soll D."/>
            <person name="Staggs R."/>
            <person name="Stansfield I."/>
            <person name="Stumpf M.P."/>
            <person name="Sudbery P.E."/>
            <person name="Srikantha T."/>
            <person name="Zeng Q."/>
            <person name="Berman J."/>
            <person name="Berriman M."/>
            <person name="Heitman J."/>
            <person name="Gow N.A."/>
            <person name="Lorenz M.C."/>
            <person name="Birren B.W."/>
            <person name="Kellis M."/>
            <person name="Cuomo C.A."/>
        </authorList>
    </citation>
    <scope>NUCLEOTIDE SEQUENCE [LARGE SCALE GENOMIC DNA]</scope>
    <source>
        <strain evidence="1 2">ATCC 42720</strain>
    </source>
</reference>
<evidence type="ECO:0000313" key="1">
    <source>
        <dbReference type="EMBL" id="EEQ38118.1"/>
    </source>
</evidence>
<name>C4Y209_CLAL4</name>
<dbReference type="AlphaFoldDB" id="C4Y209"/>
<organism evidence="1 2">
    <name type="scientific">Clavispora lusitaniae (strain ATCC 42720)</name>
    <name type="common">Yeast</name>
    <name type="synonym">Candida lusitaniae</name>
    <dbReference type="NCBI Taxonomy" id="306902"/>
    <lineage>
        <taxon>Eukaryota</taxon>
        <taxon>Fungi</taxon>
        <taxon>Dikarya</taxon>
        <taxon>Ascomycota</taxon>
        <taxon>Saccharomycotina</taxon>
        <taxon>Pichiomycetes</taxon>
        <taxon>Metschnikowiaceae</taxon>
        <taxon>Clavispora</taxon>
    </lineage>
</organism>
<dbReference type="EMBL" id="CH408077">
    <property type="protein sequence ID" value="EEQ38118.1"/>
    <property type="molecule type" value="Genomic_DNA"/>
</dbReference>
<sequence length="187" mass="21306">MDCTLWTVLFHGSYYFMDCITFRIHFQLPFVSPKPLFCNNFFFAEHLHIAFAVHRHISRKSHATKSGAYSHASRAATLSFGDFRSGHIFTPLARKYGSGIDAKRINFSKATPIANGKRRGSKIKAGPAEKKCESVHRGSSMRAFSRLEVPMHSNLDPPCIVFRLKFVASLILDRPPHFWNLSNLFIF</sequence>
<protein>
    <submittedName>
        <fullName evidence="1">Uncharacterized protein</fullName>
    </submittedName>
</protein>
<gene>
    <name evidence="1" type="ORF">CLUG_02241</name>
</gene>
<proteinExistence type="predicted"/>
<dbReference type="HOGENOM" id="CLU_1447536_0_0_1"/>
<dbReference type="Proteomes" id="UP000007703">
    <property type="component" value="Unassembled WGS sequence"/>
</dbReference>
<dbReference type="KEGG" id="clu:CLUG_02241"/>
<dbReference type="InParanoid" id="C4Y209"/>